<dbReference type="Pfam" id="PF04909">
    <property type="entry name" value="Amidohydro_2"/>
    <property type="match status" value="1"/>
</dbReference>
<dbReference type="EMBL" id="CP038437">
    <property type="protein sequence ID" value="QEM81845.1"/>
    <property type="molecule type" value="Genomic_DNA"/>
</dbReference>
<dbReference type="Gene3D" id="3.20.20.140">
    <property type="entry name" value="Metal-dependent hydrolases"/>
    <property type="match status" value="1"/>
</dbReference>
<dbReference type="AlphaFoldDB" id="A0A5C1NIE6"/>
<comment type="similarity">
    <text evidence="1">Belongs to the metallo-dependent hydrolases superfamily.</text>
</comment>
<proteinExistence type="inferred from homology"/>
<organism evidence="3 4">
    <name type="scientific">Halomonas binhaiensis</name>
    <dbReference type="NCBI Taxonomy" id="2562282"/>
    <lineage>
        <taxon>Bacteria</taxon>
        <taxon>Pseudomonadati</taxon>
        <taxon>Pseudomonadota</taxon>
        <taxon>Gammaproteobacteria</taxon>
        <taxon>Oceanospirillales</taxon>
        <taxon>Halomonadaceae</taxon>
        <taxon>Halomonas</taxon>
    </lineage>
</organism>
<dbReference type="InterPro" id="IPR052350">
    <property type="entry name" value="Metallo-dep_Lactonases"/>
</dbReference>
<evidence type="ECO:0000256" key="1">
    <source>
        <dbReference type="ARBA" id="ARBA00038310"/>
    </source>
</evidence>
<reference evidence="3" key="1">
    <citation type="submission" date="2021-02" db="EMBL/GenBank/DDBJ databases">
        <title>Strain Y2R2, a novel species of the genus Halomonas.</title>
        <authorList>
            <person name="Huang H."/>
        </authorList>
    </citation>
    <scope>NUCLEOTIDE SEQUENCE</scope>
    <source>
        <strain evidence="3">Y2R2</strain>
    </source>
</reference>
<dbReference type="PANTHER" id="PTHR43569:SF1">
    <property type="entry name" value="BLL3371 PROTEIN"/>
    <property type="match status" value="1"/>
</dbReference>
<dbReference type="PANTHER" id="PTHR43569">
    <property type="entry name" value="AMIDOHYDROLASE"/>
    <property type="match status" value="1"/>
</dbReference>
<dbReference type="SUPFAM" id="SSF51556">
    <property type="entry name" value="Metallo-dependent hydrolases"/>
    <property type="match status" value="1"/>
</dbReference>
<sequence length="299" mass="33886">MSSPFQIIDPHVHFWSLKENNQPWLADPQPNLLGDYSPMAHDHLPQDLVQASGEIEVLATVHVEADATDPIAETRWLSRLMETGERLAPSALVVGVDLSRDDAEAVLDEHMSLSTSVRGVRQILNVHANPLFDYVGRHYMHEKLWKDHFALLADRNLSFDLQIYPSQMAEAATLARQHADTQFVLNHAGMYVDRTTLAGWQDWRDGLRLLGQCPNVSIKLSGFGMLDHHWTPESIRPLIWEAIDVFGVERALFASNFPVDGLYASYTQLWQAYADIVSGVSKHEFARLFRDNARSLYCL</sequence>
<dbReference type="RefSeq" id="WP_149284856.1">
    <property type="nucleotide sequence ID" value="NZ_CP038437.2"/>
</dbReference>
<feature type="domain" description="Amidohydrolase-related" evidence="2">
    <location>
        <begin position="8"/>
        <end position="297"/>
    </location>
</feature>
<dbReference type="InterPro" id="IPR006680">
    <property type="entry name" value="Amidohydro-rel"/>
</dbReference>
<evidence type="ECO:0000313" key="4">
    <source>
        <dbReference type="Proteomes" id="UP000324285"/>
    </source>
</evidence>
<dbReference type="KEGG" id="hbh:E4T21_09970"/>
<evidence type="ECO:0000259" key="2">
    <source>
        <dbReference type="Pfam" id="PF04909"/>
    </source>
</evidence>
<dbReference type="OrthoDB" id="9787654at2"/>
<gene>
    <name evidence="3" type="ORF">E4T21_09970</name>
</gene>
<protein>
    <submittedName>
        <fullName evidence="3">Amidohydrolase family protein</fullName>
    </submittedName>
</protein>
<dbReference type="InterPro" id="IPR032466">
    <property type="entry name" value="Metal_Hydrolase"/>
</dbReference>
<keyword evidence="4" id="KW-1185">Reference proteome</keyword>
<dbReference type="Proteomes" id="UP000324285">
    <property type="component" value="Chromosome"/>
</dbReference>
<dbReference type="GO" id="GO:0016787">
    <property type="term" value="F:hydrolase activity"/>
    <property type="evidence" value="ECO:0007669"/>
    <property type="project" value="UniProtKB-KW"/>
</dbReference>
<accession>A0A5C1NIE6</accession>
<evidence type="ECO:0000313" key="3">
    <source>
        <dbReference type="EMBL" id="QEM81845.1"/>
    </source>
</evidence>
<name>A0A5C1NIE6_9GAMM</name>